<proteinExistence type="predicted"/>
<reference evidence="1 2" key="1">
    <citation type="journal article" date="2014" name="Genome Announc.">
        <title>Whole Genome Sequence of the Probiotic Strain Lactobacillus paracasei N1115, Isolated from Traditional Chinese Fermented Milk.</title>
        <authorList>
            <person name="Wang S."/>
            <person name="Zhu H."/>
            <person name="He F."/>
            <person name="Luo Y."/>
            <person name="Kang Z."/>
            <person name="Lu C."/>
            <person name="Feng L."/>
            <person name="Lu X."/>
            <person name="Xue Y."/>
            <person name="Wang H."/>
        </authorList>
    </citation>
    <scope>NUCLEOTIDE SEQUENCE [LARGE SCALE GENOMIC DNA]</scope>
    <source>
        <strain evidence="1 2">N1115</strain>
    </source>
</reference>
<dbReference type="KEGG" id="lpq:AF91_02125"/>
<gene>
    <name evidence="1" type="ORF">AF91_02125</name>
</gene>
<sequence>MGLITPWSDQKPTYKDLNPKWPKIGLLVRLRNAFARPETYV</sequence>
<name>A0A806L457_LACPA</name>
<evidence type="ECO:0000313" key="1">
    <source>
        <dbReference type="EMBL" id="AHJ32036.1"/>
    </source>
</evidence>
<dbReference type="EMBL" id="CP007122">
    <property type="protein sequence ID" value="AHJ32036.1"/>
    <property type="molecule type" value="Genomic_DNA"/>
</dbReference>
<organism evidence="1 2">
    <name type="scientific">Lacticaseibacillus paracasei N1115</name>
    <dbReference type="NCBI Taxonomy" id="1446494"/>
    <lineage>
        <taxon>Bacteria</taxon>
        <taxon>Bacillati</taxon>
        <taxon>Bacillota</taxon>
        <taxon>Bacilli</taxon>
        <taxon>Lactobacillales</taxon>
        <taxon>Lactobacillaceae</taxon>
        <taxon>Lacticaseibacillus</taxon>
    </lineage>
</organism>
<evidence type="ECO:0000313" key="2">
    <source>
        <dbReference type="Proteomes" id="UP000019441"/>
    </source>
</evidence>
<protein>
    <submittedName>
        <fullName evidence="1">Uncharacterized protein</fullName>
    </submittedName>
</protein>
<dbReference type="Proteomes" id="UP000019441">
    <property type="component" value="Chromosome"/>
</dbReference>
<dbReference type="AlphaFoldDB" id="A0A806L457"/>
<accession>A0A806L457</accession>